<evidence type="ECO:0008006" key="5">
    <source>
        <dbReference type="Google" id="ProtNLM"/>
    </source>
</evidence>
<dbReference type="Proteomes" id="UP000280188">
    <property type="component" value="Chromosome"/>
</dbReference>
<keyword evidence="4" id="KW-1185">Reference proteome</keyword>
<proteinExistence type="inferred from homology"/>
<name>A0A2Z6IGB2_ACIFI</name>
<dbReference type="KEGG" id="afj:AFERRID_09280"/>
<evidence type="ECO:0000256" key="2">
    <source>
        <dbReference type="ARBA" id="ARBA00049988"/>
    </source>
</evidence>
<comment type="similarity">
    <text evidence="2">Belongs to the TacA antitoxin family.</text>
</comment>
<dbReference type="GO" id="GO:0006355">
    <property type="term" value="P:regulation of DNA-templated transcription"/>
    <property type="evidence" value="ECO:0007669"/>
    <property type="project" value="InterPro"/>
</dbReference>
<gene>
    <name evidence="3" type="ORF">AFERRID_09280</name>
</gene>
<dbReference type="EMBL" id="AP018795">
    <property type="protein sequence ID" value="BBF64710.1"/>
    <property type="molecule type" value="Genomic_DNA"/>
</dbReference>
<sequence length="119" mass="13431">MSTDKWRTLSLLPYIHPNGAAMLNTPEKHDKPRNARLEARVSSDQKDFFQRAASLTGRTLSEFVIDSTQEAAAKIVQEHEVIRLSREEQVAFVSALLAPSEPGARIDKAVRSYRQKTRP</sequence>
<dbReference type="Pfam" id="PF08681">
    <property type="entry name" value="TacA1"/>
    <property type="match status" value="1"/>
</dbReference>
<keyword evidence="1" id="KW-1277">Toxin-antitoxin system</keyword>
<dbReference type="PANTHER" id="PTHR35401">
    <property type="entry name" value="COPG FAMILY HELIX-TURN-HELIX PROTEIN-RELATED-RELATED"/>
    <property type="match status" value="1"/>
</dbReference>
<evidence type="ECO:0000313" key="4">
    <source>
        <dbReference type="Proteomes" id="UP000280188"/>
    </source>
</evidence>
<accession>A0A2Z6IGB2</accession>
<dbReference type="PANTHER" id="PTHR35401:SF2">
    <property type="entry name" value="ABC-TYPE TRANSPORT SYSTEM"/>
    <property type="match status" value="1"/>
</dbReference>
<dbReference type="SUPFAM" id="SSF47598">
    <property type="entry name" value="Ribbon-helix-helix"/>
    <property type="match status" value="1"/>
</dbReference>
<evidence type="ECO:0000313" key="3">
    <source>
        <dbReference type="EMBL" id="BBF64710.1"/>
    </source>
</evidence>
<dbReference type="InterPro" id="IPR014795">
    <property type="entry name" value="TacA_1-like"/>
</dbReference>
<dbReference type="Gene3D" id="1.20.5.780">
    <property type="entry name" value="Single helix bin"/>
    <property type="match status" value="1"/>
</dbReference>
<dbReference type="InterPro" id="IPR010985">
    <property type="entry name" value="Ribbon_hlx_hlx"/>
</dbReference>
<evidence type="ECO:0000256" key="1">
    <source>
        <dbReference type="ARBA" id="ARBA00022649"/>
    </source>
</evidence>
<organism evidence="3 4">
    <name type="scientific">Acidithiobacillus ferridurans</name>
    <dbReference type="NCBI Taxonomy" id="1232575"/>
    <lineage>
        <taxon>Bacteria</taxon>
        <taxon>Pseudomonadati</taxon>
        <taxon>Pseudomonadota</taxon>
        <taxon>Acidithiobacillia</taxon>
        <taxon>Acidithiobacillales</taxon>
        <taxon>Acidithiobacillaceae</taxon>
        <taxon>Acidithiobacillus</taxon>
    </lineage>
</organism>
<dbReference type="AlphaFoldDB" id="A0A2Z6IGB2"/>
<protein>
    <recommendedName>
        <fullName evidence="5">DUF1778 domain-containing protein</fullName>
    </recommendedName>
</protein>
<reference evidence="3 4" key="1">
    <citation type="journal article" date="2018" name="Microbiol. Resour. Announc.">
        <title>Complete Genome Sequence of Acidithiobacillus ferridurans JCM 18981.</title>
        <authorList>
            <person name="Miyauchi T."/>
            <person name="Kouzuma A."/>
            <person name="Abe T."/>
            <person name="Watanabe K."/>
        </authorList>
    </citation>
    <scope>NUCLEOTIDE SEQUENCE [LARGE SCALE GENOMIC DNA]</scope>
    <source>
        <strain evidence="4">ATCC 33020 / DSM 29468 / JCM 18981 / 11Fe</strain>
    </source>
</reference>